<evidence type="ECO:0000313" key="2">
    <source>
        <dbReference type="EMBL" id="ANZ45367.1"/>
    </source>
</evidence>
<dbReference type="PANTHER" id="PTHR33121">
    <property type="entry name" value="CYCLIC DI-GMP PHOSPHODIESTERASE PDEF"/>
    <property type="match status" value="1"/>
</dbReference>
<dbReference type="SMART" id="SM00052">
    <property type="entry name" value="EAL"/>
    <property type="match status" value="1"/>
</dbReference>
<sequence>MWDAKEHCCAKIPGGGDITKLFFQYCGGSCEETDEALAAFVEGMFKGRERDRMICSFSIAGGERWRTEVSYKSLIEDSGGHSRSVCLMRRLRMEETRSFCAEHRACLDDWLNRGIKNGFVKLYLQPKMNLTRQEITGAEVLARYEDPSKGLLTPDDFIPQLEDAGLIGMLDLYIMERSYRLLRDLRAAGLKLIPLSVNFSKNTLLAPGLLDEVERIGAGFEALRGYMEIEITESVGNVSRPDFTAACAALRAAGYRLALDDFGSEYSNLYMMSAFRFDVIKIDKAVVAEVADNEISRALVESTVNICGKLGIGCIAEGVENKEQAEILTTLGCPDVQGYLIDRPLPSEEFTVKYLEGR</sequence>
<evidence type="ECO:0000259" key="1">
    <source>
        <dbReference type="PROSITE" id="PS50883"/>
    </source>
</evidence>
<feature type="domain" description="EAL" evidence="1">
    <location>
        <begin position="104"/>
        <end position="358"/>
    </location>
</feature>
<reference evidence="2" key="1">
    <citation type="submission" date="2016-08" db="EMBL/GenBank/DDBJ databases">
        <title>Complete genome of Cloacibacillus porcorum.</title>
        <authorList>
            <person name="Looft T."/>
            <person name="Bayles D.O."/>
            <person name="Alt D.P."/>
        </authorList>
    </citation>
    <scope>NUCLEOTIDE SEQUENCE [LARGE SCALE GENOMIC DNA]</scope>
    <source>
        <strain evidence="2">CL-84</strain>
    </source>
</reference>
<dbReference type="InterPro" id="IPR001633">
    <property type="entry name" value="EAL_dom"/>
</dbReference>
<dbReference type="PANTHER" id="PTHR33121:SF79">
    <property type="entry name" value="CYCLIC DI-GMP PHOSPHODIESTERASE PDED-RELATED"/>
    <property type="match status" value="1"/>
</dbReference>
<organism evidence="2 3">
    <name type="scientific">Cloacibacillus porcorum</name>
    <dbReference type="NCBI Taxonomy" id="1197717"/>
    <lineage>
        <taxon>Bacteria</taxon>
        <taxon>Thermotogati</taxon>
        <taxon>Synergistota</taxon>
        <taxon>Synergistia</taxon>
        <taxon>Synergistales</taxon>
        <taxon>Synergistaceae</taxon>
        <taxon>Cloacibacillus</taxon>
    </lineage>
</organism>
<dbReference type="AlphaFoldDB" id="A0A1B2I5Z5"/>
<name>A0A1B2I5Z5_9BACT</name>
<dbReference type="Proteomes" id="UP000093044">
    <property type="component" value="Chromosome"/>
</dbReference>
<dbReference type="GO" id="GO:0071111">
    <property type="term" value="F:cyclic-guanylate-specific phosphodiesterase activity"/>
    <property type="evidence" value="ECO:0007669"/>
    <property type="project" value="InterPro"/>
</dbReference>
<dbReference type="SUPFAM" id="SSF141868">
    <property type="entry name" value="EAL domain-like"/>
    <property type="match status" value="1"/>
</dbReference>
<proteinExistence type="predicted"/>
<dbReference type="Pfam" id="PF00563">
    <property type="entry name" value="EAL"/>
    <property type="match status" value="1"/>
</dbReference>
<dbReference type="KEGG" id="cpor:BED41_10000"/>
<keyword evidence="3" id="KW-1185">Reference proteome</keyword>
<dbReference type="STRING" id="1197717.BED41_10000"/>
<gene>
    <name evidence="2" type="ORF">BED41_10000</name>
</gene>
<dbReference type="InterPro" id="IPR035919">
    <property type="entry name" value="EAL_sf"/>
</dbReference>
<dbReference type="EMBL" id="CP016757">
    <property type="protein sequence ID" value="ANZ45367.1"/>
    <property type="molecule type" value="Genomic_DNA"/>
</dbReference>
<dbReference type="CDD" id="cd01948">
    <property type="entry name" value="EAL"/>
    <property type="match status" value="1"/>
</dbReference>
<protein>
    <recommendedName>
        <fullName evidence="1">EAL domain-containing protein</fullName>
    </recommendedName>
</protein>
<accession>A0A1B2I5Z5</accession>
<evidence type="ECO:0000313" key="3">
    <source>
        <dbReference type="Proteomes" id="UP000093044"/>
    </source>
</evidence>
<dbReference type="InterPro" id="IPR050706">
    <property type="entry name" value="Cyclic-di-GMP_PDE-like"/>
</dbReference>
<dbReference type="PROSITE" id="PS50883">
    <property type="entry name" value="EAL"/>
    <property type="match status" value="1"/>
</dbReference>
<dbReference type="Gene3D" id="3.20.20.450">
    <property type="entry name" value="EAL domain"/>
    <property type="match status" value="1"/>
</dbReference>